<reference evidence="2" key="1">
    <citation type="submission" date="2022-08" db="EMBL/GenBank/DDBJ databases">
        <title>Genomic Encyclopedia of Type Strains, Phase V (KMG-V): Genome sequencing to study the core and pangenomes of soil and plant-associated prokaryotes.</title>
        <authorList>
            <person name="Whitman W."/>
        </authorList>
    </citation>
    <scope>NUCLEOTIDE SEQUENCE</scope>
    <source>
        <strain evidence="2">SP3026</strain>
    </source>
</reference>
<feature type="region of interest" description="Disordered" evidence="1">
    <location>
        <begin position="104"/>
        <end position="129"/>
    </location>
</feature>
<protein>
    <submittedName>
        <fullName evidence="2">Uncharacterized protein</fullName>
    </submittedName>
</protein>
<accession>A0A9X2PRV4</accession>
<feature type="region of interest" description="Disordered" evidence="1">
    <location>
        <begin position="393"/>
        <end position="415"/>
    </location>
</feature>
<gene>
    <name evidence="2" type="ORF">GGP45_002649</name>
</gene>
<feature type="region of interest" description="Disordered" evidence="1">
    <location>
        <begin position="351"/>
        <end position="373"/>
    </location>
</feature>
<evidence type="ECO:0000313" key="2">
    <source>
        <dbReference type="EMBL" id="MCS4122289.1"/>
    </source>
</evidence>
<comment type="caution">
    <text evidence="2">The sequence shown here is derived from an EMBL/GenBank/DDBJ whole genome shotgun (WGS) entry which is preliminary data.</text>
</comment>
<dbReference type="AlphaFoldDB" id="A0A9X2PRV4"/>
<feature type="compositionally biased region" description="Basic and acidic residues" evidence="1">
    <location>
        <begin position="216"/>
        <end position="242"/>
    </location>
</feature>
<feature type="compositionally biased region" description="Basic and acidic residues" evidence="1">
    <location>
        <begin position="26"/>
        <end position="35"/>
    </location>
</feature>
<evidence type="ECO:0000313" key="3">
    <source>
        <dbReference type="Proteomes" id="UP001155144"/>
    </source>
</evidence>
<evidence type="ECO:0000256" key="1">
    <source>
        <dbReference type="SAM" id="MobiDB-lite"/>
    </source>
</evidence>
<dbReference type="EMBL" id="JANUBL010000005">
    <property type="protein sequence ID" value="MCS4122289.1"/>
    <property type="molecule type" value="Genomic_DNA"/>
</dbReference>
<feature type="compositionally biased region" description="Low complexity" evidence="1">
    <location>
        <begin position="1"/>
        <end position="15"/>
    </location>
</feature>
<feature type="compositionally biased region" description="Low complexity" evidence="1">
    <location>
        <begin position="105"/>
        <end position="128"/>
    </location>
</feature>
<organism evidence="2 3">
    <name type="scientific">Salinibacter ruber</name>
    <dbReference type="NCBI Taxonomy" id="146919"/>
    <lineage>
        <taxon>Bacteria</taxon>
        <taxon>Pseudomonadati</taxon>
        <taxon>Rhodothermota</taxon>
        <taxon>Rhodothermia</taxon>
        <taxon>Rhodothermales</taxon>
        <taxon>Salinibacteraceae</taxon>
        <taxon>Salinibacter</taxon>
    </lineage>
</organism>
<feature type="compositionally biased region" description="Gly residues" evidence="1">
    <location>
        <begin position="356"/>
        <end position="366"/>
    </location>
</feature>
<sequence length="415" mass="44528">MSTDQPTNQSTSSSQPDEEAPTGETEPGHREESPREGSPGKGSPKEVRPIYLRPADEKELGRVVAARGGYKSVPHLLREYLSRSLIPRIREGRCFPGRLLAETTGRASSGASGKSPAGGSAKGQAGSRARTKIQLGLESWAPVEAAAKALTGALRRLEERRAREGGAGALPFCRCGEAEVVRAAAREIATWSRGGPPELFSQESACQWLGPRLVELSREDPNKGKDPGKEGASRGEPGREPPHQVLPILPGRERGGKQVHYFITGEARESLKSKGAQLGQTGSDLARRATRMLIRRVEEAPAEALEYITEESGLYREPRGEGAKSFQVYLAPETKRRLEQAVARLNQRLGRSDRLGGNGQLGGNGRLGRDSRLGRDGRLGQLAVLQAAARLALEAPDEEMRPPLPGAGDRAGESG</sequence>
<feature type="region of interest" description="Disordered" evidence="1">
    <location>
        <begin position="216"/>
        <end position="251"/>
    </location>
</feature>
<dbReference type="RefSeq" id="WP_259040268.1">
    <property type="nucleotide sequence ID" value="NZ_JANUAB010000017.1"/>
</dbReference>
<proteinExistence type="predicted"/>
<dbReference type="Proteomes" id="UP001155144">
    <property type="component" value="Unassembled WGS sequence"/>
</dbReference>
<feature type="compositionally biased region" description="Basic and acidic residues" evidence="1">
    <location>
        <begin position="43"/>
        <end position="59"/>
    </location>
</feature>
<feature type="region of interest" description="Disordered" evidence="1">
    <location>
        <begin position="1"/>
        <end position="59"/>
    </location>
</feature>
<name>A0A9X2PRV4_9BACT</name>